<dbReference type="RefSeq" id="WP_274324785.1">
    <property type="nucleotide sequence ID" value="NZ_CP118158.1"/>
</dbReference>
<dbReference type="GeneID" id="78819438"/>
<reference evidence="1 2" key="1">
    <citation type="journal article" date="2019" name="Int. J. Syst. Evol. Microbiol.">
        <title>The Global Catalogue of Microorganisms (GCM) 10K type strain sequencing project: providing services to taxonomists for standard genome sequencing and annotation.</title>
        <authorList>
            <consortium name="The Broad Institute Genomics Platform"/>
            <consortium name="The Broad Institute Genome Sequencing Center for Infectious Disease"/>
            <person name="Wu L."/>
            <person name="Ma J."/>
        </authorList>
    </citation>
    <scope>NUCLEOTIDE SEQUENCE [LARGE SCALE GENOMIC DNA]</scope>
    <source>
        <strain evidence="1 2">XZYJT29</strain>
    </source>
</reference>
<comment type="caution">
    <text evidence="1">The sequence shown here is derived from an EMBL/GenBank/DDBJ whole genome shotgun (WGS) entry which is preliminary data.</text>
</comment>
<dbReference type="AlphaFoldDB" id="A0ABD5Y156"/>
<dbReference type="Pfam" id="PF25947">
    <property type="entry name" value="WHD_halo_double"/>
    <property type="match status" value="1"/>
</dbReference>
<dbReference type="Proteomes" id="UP001596432">
    <property type="component" value="Unassembled WGS sequence"/>
</dbReference>
<sequence length="164" mass="19034">MRYKVVPPVADREFLETAQRAVPLVPGTVEDCCVRLVDETTAPSRDVAREYLTFLQALELVEETPRGFRRRRVDVGDADLADAFERRVFGASELRDALRADGPLTVDEAFEAMREHVPRWERDRHTDWEAEWRERTERLLGWSVAFGLATRDDDGSRYRPIERS</sequence>
<evidence type="ECO:0000313" key="1">
    <source>
        <dbReference type="EMBL" id="MFC7139187.1"/>
    </source>
</evidence>
<gene>
    <name evidence="1" type="ORF">ACFQMA_04960</name>
</gene>
<evidence type="ECO:0000313" key="2">
    <source>
        <dbReference type="Proteomes" id="UP001596432"/>
    </source>
</evidence>
<organism evidence="1 2">
    <name type="scientific">Halosimplex aquaticum</name>
    <dbReference type="NCBI Taxonomy" id="3026162"/>
    <lineage>
        <taxon>Archaea</taxon>
        <taxon>Methanobacteriati</taxon>
        <taxon>Methanobacteriota</taxon>
        <taxon>Stenosarchaea group</taxon>
        <taxon>Halobacteria</taxon>
        <taxon>Halobacteriales</taxon>
        <taxon>Haloarculaceae</taxon>
        <taxon>Halosimplex</taxon>
    </lineage>
</organism>
<dbReference type="InterPro" id="IPR058821">
    <property type="entry name" value="Double_WHD-containing_halo"/>
</dbReference>
<protein>
    <submittedName>
        <fullName evidence="1">Uncharacterized protein</fullName>
    </submittedName>
</protein>
<name>A0ABD5Y156_9EURY</name>
<proteinExistence type="predicted"/>
<keyword evidence="2" id="KW-1185">Reference proteome</keyword>
<dbReference type="EMBL" id="JBHTAS010000001">
    <property type="protein sequence ID" value="MFC7139187.1"/>
    <property type="molecule type" value="Genomic_DNA"/>
</dbReference>
<accession>A0ABD5Y156</accession>